<protein>
    <submittedName>
        <fullName evidence="1">Uncharacterized protein</fullName>
    </submittedName>
</protein>
<accession>A0AC60A5Z4</accession>
<reference evidence="1" key="1">
    <citation type="submission" date="2023-05" db="EMBL/GenBank/DDBJ databases">
        <authorList>
            <consortium name="ELIXIR-Norway"/>
        </authorList>
    </citation>
    <scope>NUCLEOTIDE SEQUENCE</scope>
</reference>
<dbReference type="EMBL" id="OX596092">
    <property type="protein sequence ID" value="CAN0561554.1"/>
    <property type="molecule type" value="Genomic_DNA"/>
</dbReference>
<proteinExistence type="predicted"/>
<gene>
    <name evidence="1" type="ORF">MRATA1EN22A_LOCUS27206</name>
</gene>
<name>A0AC60A5Z4_RANTA</name>
<organism evidence="1 2">
    <name type="scientific">Rangifer tarandus platyrhynchus</name>
    <name type="common">Svalbard reindeer</name>
    <dbReference type="NCBI Taxonomy" id="3082113"/>
    <lineage>
        <taxon>Eukaryota</taxon>
        <taxon>Metazoa</taxon>
        <taxon>Chordata</taxon>
        <taxon>Craniata</taxon>
        <taxon>Vertebrata</taxon>
        <taxon>Euteleostomi</taxon>
        <taxon>Mammalia</taxon>
        <taxon>Eutheria</taxon>
        <taxon>Laurasiatheria</taxon>
        <taxon>Artiodactyla</taxon>
        <taxon>Ruminantia</taxon>
        <taxon>Pecora</taxon>
        <taxon>Cervidae</taxon>
        <taxon>Odocoileinae</taxon>
        <taxon>Rangifer</taxon>
    </lineage>
</organism>
<sequence length="136" mass="14326">MNSLAASVDPLSPEGSAVSGVPMHAGHRPELGTLSFQREALHWPGCSKALLLARPPPSWLMHPQRESPAPSSAGPSLSTSLSFMLAGLSLDVPSERAAAASQPESASSPSTQELPLWEAVCPHHTLRPLQPLQRDA</sequence>
<evidence type="ECO:0000313" key="1">
    <source>
        <dbReference type="EMBL" id="CAN0561554.1"/>
    </source>
</evidence>
<evidence type="ECO:0000313" key="2">
    <source>
        <dbReference type="Proteomes" id="UP001162501"/>
    </source>
</evidence>
<reference evidence="1" key="2">
    <citation type="submission" date="2025-03" db="EMBL/GenBank/DDBJ databases">
        <authorList>
            <consortium name="ELIXIR-Norway"/>
            <consortium name="Elixir Norway"/>
        </authorList>
    </citation>
    <scope>NUCLEOTIDE SEQUENCE</scope>
</reference>
<dbReference type="Proteomes" id="UP001162501">
    <property type="component" value="Chromosome 8"/>
</dbReference>